<keyword evidence="2 5" id="KW-0378">Hydrolase</keyword>
<keyword evidence="9" id="KW-1185">Reference proteome</keyword>
<dbReference type="Pfam" id="PF01095">
    <property type="entry name" value="Pectinesterase"/>
    <property type="match status" value="1"/>
</dbReference>
<feature type="active site" evidence="4">
    <location>
        <position position="482"/>
    </location>
</feature>
<dbReference type="InterPro" id="IPR033131">
    <property type="entry name" value="Pectinesterase_Asp_AS"/>
</dbReference>
<protein>
    <recommendedName>
        <fullName evidence="5">Pectinesterase</fullName>
        <ecNumber evidence="5">3.1.1.11</ecNumber>
    </recommendedName>
</protein>
<evidence type="ECO:0000259" key="7">
    <source>
        <dbReference type="Pfam" id="PF20434"/>
    </source>
</evidence>
<dbReference type="InterPro" id="IPR029058">
    <property type="entry name" value="AB_hydrolase_fold"/>
</dbReference>
<evidence type="ECO:0000313" key="8">
    <source>
        <dbReference type="EMBL" id="MDT0649516.1"/>
    </source>
</evidence>
<evidence type="ECO:0000256" key="2">
    <source>
        <dbReference type="ARBA" id="ARBA00022801"/>
    </source>
</evidence>
<dbReference type="InterPro" id="IPR018040">
    <property type="entry name" value="Pectinesterase_Tyr_AS"/>
</dbReference>
<dbReference type="Gene3D" id="2.160.20.10">
    <property type="entry name" value="Single-stranded right-handed beta-helix, Pectin lyase-like"/>
    <property type="match status" value="1"/>
</dbReference>
<accession>A0ABU3CT82</accession>
<keyword evidence="3 5" id="KW-0063">Aspartyl esterase</keyword>
<dbReference type="PROSITE" id="PS00800">
    <property type="entry name" value="PECTINESTERASE_1"/>
    <property type="match status" value="1"/>
</dbReference>
<dbReference type="PANTHER" id="PTHR31321">
    <property type="entry name" value="ACYL-COA THIOESTER HYDROLASE YBHC-RELATED"/>
    <property type="match status" value="1"/>
</dbReference>
<dbReference type="InterPro" id="IPR049492">
    <property type="entry name" value="BD-FAE-like_dom"/>
</dbReference>
<dbReference type="EMBL" id="JAVRHP010000017">
    <property type="protein sequence ID" value="MDT0649516.1"/>
    <property type="molecule type" value="Genomic_DNA"/>
</dbReference>
<dbReference type="PROSITE" id="PS00503">
    <property type="entry name" value="PECTINESTERASE_2"/>
    <property type="match status" value="1"/>
</dbReference>
<evidence type="ECO:0000313" key="9">
    <source>
        <dbReference type="Proteomes" id="UP001248819"/>
    </source>
</evidence>
<dbReference type="SUPFAM" id="SSF53474">
    <property type="entry name" value="alpha/beta-Hydrolases"/>
    <property type="match status" value="1"/>
</dbReference>
<dbReference type="Pfam" id="PF20434">
    <property type="entry name" value="BD-FAE"/>
    <property type="match status" value="1"/>
</dbReference>
<gene>
    <name evidence="8" type="ORF">RM529_05135</name>
</gene>
<comment type="pathway">
    <text evidence="5">Glycan metabolism; pectin degradation; 2-dehydro-3-deoxy-D-gluconate from pectin: step 1/5.</text>
</comment>
<feature type="domain" description="BD-FAE-like" evidence="7">
    <location>
        <begin position="76"/>
        <end position="255"/>
    </location>
</feature>
<evidence type="ECO:0000259" key="6">
    <source>
        <dbReference type="Pfam" id="PF01095"/>
    </source>
</evidence>
<dbReference type="InterPro" id="IPR012334">
    <property type="entry name" value="Pectin_lyas_fold"/>
</dbReference>
<organism evidence="8 9">
    <name type="scientific">Autumnicola edwardsiae</name>
    <dbReference type="NCBI Taxonomy" id="3075594"/>
    <lineage>
        <taxon>Bacteria</taxon>
        <taxon>Pseudomonadati</taxon>
        <taxon>Bacteroidota</taxon>
        <taxon>Flavobacteriia</taxon>
        <taxon>Flavobacteriales</taxon>
        <taxon>Flavobacteriaceae</taxon>
        <taxon>Autumnicola</taxon>
    </lineage>
</organism>
<comment type="catalytic activity">
    <reaction evidence="5">
        <text>[(1-&gt;4)-alpha-D-galacturonosyl methyl ester](n) + n H2O = [(1-&gt;4)-alpha-D-galacturonosyl](n) + n methanol + n H(+)</text>
        <dbReference type="Rhea" id="RHEA:22380"/>
        <dbReference type="Rhea" id="RHEA-COMP:14570"/>
        <dbReference type="Rhea" id="RHEA-COMP:14573"/>
        <dbReference type="ChEBI" id="CHEBI:15377"/>
        <dbReference type="ChEBI" id="CHEBI:15378"/>
        <dbReference type="ChEBI" id="CHEBI:17790"/>
        <dbReference type="ChEBI" id="CHEBI:140522"/>
        <dbReference type="ChEBI" id="CHEBI:140523"/>
        <dbReference type="EC" id="3.1.1.11"/>
    </reaction>
</comment>
<dbReference type="Proteomes" id="UP001248819">
    <property type="component" value="Unassembled WGS sequence"/>
</dbReference>
<reference evidence="8 9" key="1">
    <citation type="submission" date="2023-09" db="EMBL/GenBank/DDBJ databases">
        <authorList>
            <person name="Rey-Velasco X."/>
        </authorList>
    </citation>
    <scope>NUCLEOTIDE SEQUENCE [LARGE SCALE GENOMIC DNA]</scope>
    <source>
        <strain evidence="8 9">F297</strain>
    </source>
</reference>
<dbReference type="InterPro" id="IPR011050">
    <property type="entry name" value="Pectin_lyase_fold/virulence"/>
</dbReference>
<name>A0ABU3CT82_9FLAO</name>
<dbReference type="PANTHER" id="PTHR31321:SF57">
    <property type="entry name" value="PECTINESTERASE 53-RELATED"/>
    <property type="match status" value="1"/>
</dbReference>
<comment type="caution">
    <text evidence="8">The sequence shown here is derived from an EMBL/GenBank/DDBJ whole genome shotgun (WGS) entry which is preliminary data.</text>
</comment>
<dbReference type="EC" id="3.1.1.11" evidence="5"/>
<evidence type="ECO:0000256" key="4">
    <source>
        <dbReference type="PROSITE-ProRule" id="PRU10040"/>
    </source>
</evidence>
<evidence type="ECO:0000256" key="1">
    <source>
        <dbReference type="ARBA" id="ARBA00008891"/>
    </source>
</evidence>
<dbReference type="RefSeq" id="WP_311483677.1">
    <property type="nucleotide sequence ID" value="NZ_JAVRHP010000017.1"/>
</dbReference>
<proteinExistence type="inferred from homology"/>
<comment type="similarity">
    <text evidence="1">Belongs to the pectinesterase family.</text>
</comment>
<evidence type="ECO:0000256" key="3">
    <source>
        <dbReference type="ARBA" id="ARBA00023085"/>
    </source>
</evidence>
<dbReference type="InterPro" id="IPR000070">
    <property type="entry name" value="Pectinesterase_cat"/>
</dbReference>
<evidence type="ECO:0000256" key="5">
    <source>
        <dbReference type="RuleBase" id="RU000589"/>
    </source>
</evidence>
<feature type="domain" description="Pectinesterase catalytic" evidence="6">
    <location>
        <begin position="326"/>
        <end position="616"/>
    </location>
</feature>
<dbReference type="Gene3D" id="3.40.50.1820">
    <property type="entry name" value="alpha/beta hydrolase"/>
    <property type="match status" value="1"/>
</dbReference>
<sequence>MALRKHLFILTVFSFFMLKAQTQEHEIEPYTIQTSYEKLKKDYPFIKPVEPLVSEKIISEENVVFKKTPEKDIKADVYMPKAENGQKYPGVLLIHGGGWLTGSKENERVMAQHLAQNGYIAVTAAYRLGTEAIYPAGVLDLKDAVKWMRKNAEKYHIDKSNIAVLGASAGAQLATLIGVTPDAEIYNTENNSFSDNVQAIVNIDGIVSFVHPEAEEGWMAGTWLGGSKDQKPEVWKEASPLEYVDKNTPPTLFINSSYARFHAGRDDMTEILEENDIYHEVHTLENSPHSFWLMHPWFEETLNLTTAFLDKVLQNSSSAKKAYREIKVAQDGSGDFAKIQEAINSTRDLGPGEVVIHIKNGTYNEKLEIPSWKHQLTLRGESKEETIIVNNDFSGKANPKTGKKHSTFTSYTVLVQGDDIKIENLTVKNSSCGEGQAVALHVEGDRFVIKNCNILGCQDTIYTATEGSRQLFADCYIEGTTDFIFGEATVVFKNCTIKSMRDSYVTAAATPQNQEFGYVFINCKLIAAEGVNEVFLGRPWRSYAKTVFINSELGEHIVPEGWNPWKGDEMFPNKERTAYYAEYNSSGPGAAPNQRVEWSHQLSDKEVEKYTLKNIFSKNKDWYWASEIMKDENAASDLKN</sequence>
<dbReference type="SUPFAM" id="SSF51126">
    <property type="entry name" value="Pectin lyase-like"/>
    <property type="match status" value="1"/>
</dbReference>